<dbReference type="Proteomes" id="UP000237105">
    <property type="component" value="Unassembled WGS sequence"/>
</dbReference>
<gene>
    <name evidence="1" type="ORF">PanWU01x14_242920</name>
</gene>
<sequence length="89" mass="9873">MIQPSSTTNLGHYRLIEPVFPLPPPLTTGPAHHRRRWLPVEMRPGTAKSSKGRFGISEREGGGFGYALADVEARKSNRTLCGHDECWST</sequence>
<name>A0A2P5BFU8_PARAD</name>
<protein>
    <submittedName>
        <fullName evidence="1">Uncharacterized protein</fullName>
    </submittedName>
</protein>
<proteinExistence type="predicted"/>
<dbReference type="EMBL" id="JXTB01000291">
    <property type="protein sequence ID" value="PON47671.1"/>
    <property type="molecule type" value="Genomic_DNA"/>
</dbReference>
<organism evidence="1 2">
    <name type="scientific">Parasponia andersonii</name>
    <name type="common">Sponia andersonii</name>
    <dbReference type="NCBI Taxonomy" id="3476"/>
    <lineage>
        <taxon>Eukaryota</taxon>
        <taxon>Viridiplantae</taxon>
        <taxon>Streptophyta</taxon>
        <taxon>Embryophyta</taxon>
        <taxon>Tracheophyta</taxon>
        <taxon>Spermatophyta</taxon>
        <taxon>Magnoliopsida</taxon>
        <taxon>eudicotyledons</taxon>
        <taxon>Gunneridae</taxon>
        <taxon>Pentapetalae</taxon>
        <taxon>rosids</taxon>
        <taxon>fabids</taxon>
        <taxon>Rosales</taxon>
        <taxon>Cannabaceae</taxon>
        <taxon>Parasponia</taxon>
    </lineage>
</organism>
<evidence type="ECO:0000313" key="1">
    <source>
        <dbReference type="EMBL" id="PON47671.1"/>
    </source>
</evidence>
<comment type="caution">
    <text evidence="1">The sequence shown here is derived from an EMBL/GenBank/DDBJ whole genome shotgun (WGS) entry which is preliminary data.</text>
</comment>
<dbReference type="AlphaFoldDB" id="A0A2P5BFU8"/>
<accession>A0A2P5BFU8</accession>
<keyword evidence="2" id="KW-1185">Reference proteome</keyword>
<evidence type="ECO:0000313" key="2">
    <source>
        <dbReference type="Proteomes" id="UP000237105"/>
    </source>
</evidence>
<reference evidence="2" key="1">
    <citation type="submission" date="2016-06" db="EMBL/GenBank/DDBJ databases">
        <title>Parallel loss of symbiosis genes in relatives of nitrogen-fixing non-legume Parasponia.</title>
        <authorList>
            <person name="Van Velzen R."/>
            <person name="Holmer R."/>
            <person name="Bu F."/>
            <person name="Rutten L."/>
            <person name="Van Zeijl A."/>
            <person name="Liu W."/>
            <person name="Santuari L."/>
            <person name="Cao Q."/>
            <person name="Sharma T."/>
            <person name="Shen D."/>
            <person name="Roswanjaya Y."/>
            <person name="Wardhani T."/>
            <person name="Kalhor M.S."/>
            <person name="Jansen J."/>
            <person name="Van den Hoogen J."/>
            <person name="Gungor B."/>
            <person name="Hartog M."/>
            <person name="Hontelez J."/>
            <person name="Verver J."/>
            <person name="Yang W.-C."/>
            <person name="Schijlen E."/>
            <person name="Repin R."/>
            <person name="Schilthuizen M."/>
            <person name="Schranz E."/>
            <person name="Heidstra R."/>
            <person name="Miyata K."/>
            <person name="Fedorova E."/>
            <person name="Kohlen W."/>
            <person name="Bisseling T."/>
            <person name="Smit S."/>
            <person name="Geurts R."/>
        </authorList>
    </citation>
    <scope>NUCLEOTIDE SEQUENCE [LARGE SCALE GENOMIC DNA]</scope>
    <source>
        <strain evidence="2">cv. WU1-14</strain>
    </source>
</reference>